<dbReference type="SUPFAM" id="SSF52540">
    <property type="entry name" value="P-loop containing nucleoside triphosphate hydrolases"/>
    <property type="match status" value="1"/>
</dbReference>
<keyword evidence="2" id="KW-1185">Reference proteome</keyword>
<name>A0ABN7RVY1_OIKDI</name>
<accession>A0ABN7RVY1</accession>
<gene>
    <name evidence="1" type="ORF">OKIOD_LOCUS1927</name>
</gene>
<dbReference type="Proteomes" id="UP001158576">
    <property type="component" value="Chromosome PAR"/>
</dbReference>
<evidence type="ECO:0000313" key="1">
    <source>
        <dbReference type="EMBL" id="CAG5083398.1"/>
    </source>
</evidence>
<organism evidence="1 2">
    <name type="scientific">Oikopleura dioica</name>
    <name type="common">Tunicate</name>
    <dbReference type="NCBI Taxonomy" id="34765"/>
    <lineage>
        <taxon>Eukaryota</taxon>
        <taxon>Metazoa</taxon>
        <taxon>Chordata</taxon>
        <taxon>Tunicata</taxon>
        <taxon>Appendicularia</taxon>
        <taxon>Copelata</taxon>
        <taxon>Oikopleuridae</taxon>
        <taxon>Oikopleura</taxon>
    </lineage>
</organism>
<dbReference type="EMBL" id="OU015568">
    <property type="protein sequence ID" value="CAG5083398.1"/>
    <property type="molecule type" value="Genomic_DNA"/>
</dbReference>
<sequence length="115" mass="13494">MHLKRLDSVDVRVTDEEADCRRVYANHFKHKAEQRGQSERRVAHEMRKKLFHDIRRSNANLISKLEKYKIERTPIITCIGPVNAGKSSVVNYFANETLQGRMEIISLEFYSVFDL</sequence>
<proteinExistence type="predicted"/>
<protein>
    <submittedName>
        <fullName evidence="1">Oidioi.mRNA.OKI2018_I69.PAR.g10369.t1.cds</fullName>
    </submittedName>
</protein>
<dbReference type="InterPro" id="IPR027417">
    <property type="entry name" value="P-loop_NTPase"/>
</dbReference>
<reference evidence="1 2" key="1">
    <citation type="submission" date="2021-04" db="EMBL/GenBank/DDBJ databases">
        <authorList>
            <person name="Bliznina A."/>
        </authorList>
    </citation>
    <scope>NUCLEOTIDE SEQUENCE [LARGE SCALE GENOMIC DNA]</scope>
</reference>
<dbReference type="Gene3D" id="3.40.50.300">
    <property type="entry name" value="P-loop containing nucleotide triphosphate hydrolases"/>
    <property type="match status" value="1"/>
</dbReference>
<evidence type="ECO:0000313" key="2">
    <source>
        <dbReference type="Proteomes" id="UP001158576"/>
    </source>
</evidence>